<protein>
    <submittedName>
        <fullName evidence="3">F-box protein PP2-A13-like</fullName>
    </submittedName>
</protein>
<dbReference type="InterPro" id="IPR001810">
    <property type="entry name" value="F-box_dom"/>
</dbReference>
<proteinExistence type="predicted"/>
<dbReference type="InterPro" id="IPR036047">
    <property type="entry name" value="F-box-like_dom_sf"/>
</dbReference>
<dbReference type="RefSeq" id="XP_022147516.1">
    <property type="nucleotide sequence ID" value="XM_022291824.1"/>
</dbReference>
<dbReference type="GeneID" id="111016420"/>
<dbReference type="PROSITE" id="PS50181">
    <property type="entry name" value="FBOX"/>
    <property type="match status" value="1"/>
</dbReference>
<dbReference type="PANTHER" id="PTHR31960">
    <property type="entry name" value="F-BOX PROTEIN PP2-A15"/>
    <property type="match status" value="1"/>
</dbReference>
<reference evidence="3" key="1">
    <citation type="submission" date="2025-08" db="UniProtKB">
        <authorList>
            <consortium name="RefSeq"/>
        </authorList>
    </citation>
    <scope>IDENTIFICATION</scope>
    <source>
        <strain evidence="3">OHB3-1</strain>
    </source>
</reference>
<dbReference type="InterPro" id="IPR025886">
    <property type="entry name" value="PP2-like"/>
</dbReference>
<evidence type="ECO:0000313" key="2">
    <source>
        <dbReference type="Proteomes" id="UP000504603"/>
    </source>
</evidence>
<dbReference type="SUPFAM" id="SSF81383">
    <property type="entry name" value="F-box domain"/>
    <property type="match status" value="1"/>
</dbReference>
<organism evidence="2 3">
    <name type="scientific">Momordica charantia</name>
    <name type="common">Bitter gourd</name>
    <name type="synonym">Balsam pear</name>
    <dbReference type="NCBI Taxonomy" id="3673"/>
    <lineage>
        <taxon>Eukaryota</taxon>
        <taxon>Viridiplantae</taxon>
        <taxon>Streptophyta</taxon>
        <taxon>Embryophyta</taxon>
        <taxon>Tracheophyta</taxon>
        <taxon>Spermatophyta</taxon>
        <taxon>Magnoliopsida</taxon>
        <taxon>eudicotyledons</taxon>
        <taxon>Gunneridae</taxon>
        <taxon>Pentapetalae</taxon>
        <taxon>rosids</taxon>
        <taxon>fabids</taxon>
        <taxon>Cucurbitales</taxon>
        <taxon>Cucurbitaceae</taxon>
        <taxon>Momordiceae</taxon>
        <taxon>Momordica</taxon>
    </lineage>
</organism>
<dbReference type="Pfam" id="PF14299">
    <property type="entry name" value="PP2"/>
    <property type="match status" value="1"/>
</dbReference>
<sequence length="281" mass="32105">MGANLSDCSGRIGPPLKPGLEDVPENCVALVLMHLDPPEICKLAGVNRLFRGAASADFIWEYKLPSNYQFLMDKASELDGKEKAPASLRKKDIYCRLCRRNPINSVSKEFWLEKKTGGLSMAISWKALTITGIDDRRYWNHIQTEESRFQTIAYLQQTWWFEVNGELEFQFPEGRYGVFFRLHLGKPLRRLGRRVCYTDQVHGWDIKPVRFQLTTSDNQHTESQCFLGGPGNWVNYHVGDFAIESGRNTVMKLKFSLTQIDCTHTKGGLCLDSVLIQPLLL</sequence>
<dbReference type="PANTHER" id="PTHR31960:SF3">
    <property type="entry name" value="F-BOX PROTEIN PP2-A13"/>
    <property type="match status" value="1"/>
</dbReference>
<evidence type="ECO:0000259" key="1">
    <source>
        <dbReference type="PROSITE" id="PS50181"/>
    </source>
</evidence>
<evidence type="ECO:0000313" key="3">
    <source>
        <dbReference type="RefSeq" id="XP_022147516.1"/>
    </source>
</evidence>
<dbReference type="AlphaFoldDB" id="A0A6J1D2L7"/>
<dbReference type="CDD" id="cd22162">
    <property type="entry name" value="F-box_AtSKIP3-like"/>
    <property type="match status" value="1"/>
</dbReference>
<dbReference type="Proteomes" id="UP000504603">
    <property type="component" value="Unplaced"/>
</dbReference>
<dbReference type="OrthoDB" id="9970274at2759"/>
<dbReference type="KEGG" id="mcha:111016420"/>
<feature type="domain" description="F-box" evidence="1">
    <location>
        <begin position="17"/>
        <end position="63"/>
    </location>
</feature>
<gene>
    <name evidence="3" type="primary">LOC111016420</name>
</gene>
<name>A0A6J1D2L7_MOMCH</name>
<accession>A0A6J1D2L7</accession>
<keyword evidence="2" id="KW-1185">Reference proteome</keyword>